<proteinExistence type="predicted"/>
<dbReference type="Proteomes" id="UP000231655">
    <property type="component" value="Unassembled WGS sequence"/>
</dbReference>
<dbReference type="EMBL" id="OBEA01000001">
    <property type="protein sequence ID" value="SNY37207.1"/>
    <property type="molecule type" value="Genomic_DNA"/>
</dbReference>
<keyword evidence="1" id="KW-0732">Signal</keyword>
<protein>
    <submittedName>
        <fullName evidence="2">Dihydrodipicolinate reductase</fullName>
    </submittedName>
</protein>
<dbReference type="Proteomes" id="UP000231702">
    <property type="component" value="Unassembled WGS sequence"/>
</dbReference>
<name>A0A285HND9_9RHOB</name>
<reference evidence="2 5" key="2">
    <citation type="journal article" date="2018" name="Int. J. Syst. Evol. Microbiol.">
        <title>Pseudooceanicola lipolyticus sp. nov., a marine alphaproteobacterium, reclassification of Oceanicola flagellatus as Pseudooceanicola flagellatus comb. nov. and emended description of the genus Pseudooceanicola.</title>
        <authorList>
            <person name="Huang M.-M."/>
            <person name="Guo L.-L."/>
            <person name="Wu Y.-H."/>
            <person name="Lai Q.-L."/>
            <person name="Shao Z.-Z."/>
            <person name="Wang C.-S."/>
            <person name="Wu M."/>
            <person name="Xu X.-W."/>
        </authorList>
    </citation>
    <scope>NUCLEOTIDE SEQUENCE [LARGE SCALE GENOMIC DNA]</scope>
    <source>
        <strain evidence="2 5">Ar-45</strain>
    </source>
</reference>
<evidence type="ECO:0000313" key="3">
    <source>
        <dbReference type="EMBL" id="SNY37207.1"/>
    </source>
</evidence>
<accession>A0A285HND9</accession>
<dbReference type="AlphaFoldDB" id="A0A285HND9"/>
<evidence type="ECO:0000313" key="2">
    <source>
        <dbReference type="EMBL" id="PJE27770.1"/>
    </source>
</evidence>
<sequence length="131" mass="14325">MCQTTSSALPTPIATVALAMSLLSTIPAPAGAEDFLPIETRADFLDLVDGAKLTTLGMTLYIRSDGRITGTAYGARLRGEWEWSDAYFCRTLSWGGQNLPLNCHSVTLLSRTLRMTEQEGQGTFVDFFLQN</sequence>
<feature type="signal peptide" evidence="1">
    <location>
        <begin position="1"/>
        <end position="32"/>
    </location>
</feature>
<evidence type="ECO:0000313" key="5">
    <source>
        <dbReference type="Proteomes" id="UP000231702"/>
    </source>
</evidence>
<evidence type="ECO:0000256" key="1">
    <source>
        <dbReference type="SAM" id="SignalP"/>
    </source>
</evidence>
<organism evidence="3 4">
    <name type="scientific">Pseudooceanicola antarcticus</name>
    <dbReference type="NCBI Taxonomy" id="1247613"/>
    <lineage>
        <taxon>Bacteria</taxon>
        <taxon>Pseudomonadati</taxon>
        <taxon>Pseudomonadota</taxon>
        <taxon>Alphaproteobacteria</taxon>
        <taxon>Rhodobacterales</taxon>
        <taxon>Paracoccaceae</taxon>
        <taxon>Pseudooceanicola</taxon>
    </lineage>
</organism>
<reference evidence="3 4" key="1">
    <citation type="submission" date="2017-09" db="EMBL/GenBank/DDBJ databases">
        <authorList>
            <person name="Ehlers B."/>
            <person name="Leendertz F.H."/>
        </authorList>
    </citation>
    <scope>NUCLEOTIDE SEQUENCE [LARGE SCALE GENOMIC DNA]</scope>
    <source>
        <strain evidence="3 4">CGMCC 1.12662</strain>
    </source>
</reference>
<evidence type="ECO:0000313" key="4">
    <source>
        <dbReference type="Proteomes" id="UP000231655"/>
    </source>
</evidence>
<feature type="chain" id="PRO_5012425069" evidence="1">
    <location>
        <begin position="33"/>
        <end position="131"/>
    </location>
</feature>
<keyword evidence="5" id="KW-1185">Reference proteome</keyword>
<dbReference type="EMBL" id="PGTD01000017">
    <property type="protein sequence ID" value="PJE27770.1"/>
    <property type="molecule type" value="Genomic_DNA"/>
</dbReference>
<gene>
    <name evidence="2" type="ORF">CVM39_14445</name>
    <name evidence="3" type="ORF">SAMN06297129_0267</name>
</gene>